<evidence type="ECO:0000256" key="1">
    <source>
        <dbReference type="SAM" id="MobiDB-lite"/>
    </source>
</evidence>
<dbReference type="Proteomes" id="UP000076727">
    <property type="component" value="Unassembled WGS sequence"/>
</dbReference>
<dbReference type="EMBL" id="KV429073">
    <property type="protein sequence ID" value="KZT67704.1"/>
    <property type="molecule type" value="Genomic_DNA"/>
</dbReference>
<protein>
    <submittedName>
        <fullName evidence="2">Uncharacterized protein</fullName>
    </submittedName>
</protein>
<evidence type="ECO:0000313" key="2">
    <source>
        <dbReference type="EMBL" id="KZT67704.1"/>
    </source>
</evidence>
<proteinExistence type="predicted"/>
<reference evidence="2 3" key="1">
    <citation type="journal article" date="2016" name="Mol. Biol. Evol.">
        <title>Comparative Genomics of Early-Diverging Mushroom-Forming Fungi Provides Insights into the Origins of Lignocellulose Decay Capabilities.</title>
        <authorList>
            <person name="Nagy L.G."/>
            <person name="Riley R."/>
            <person name="Tritt A."/>
            <person name="Adam C."/>
            <person name="Daum C."/>
            <person name="Floudas D."/>
            <person name="Sun H."/>
            <person name="Yadav J.S."/>
            <person name="Pangilinan J."/>
            <person name="Larsson K.H."/>
            <person name="Matsuura K."/>
            <person name="Barry K."/>
            <person name="Labutti K."/>
            <person name="Kuo R."/>
            <person name="Ohm R.A."/>
            <person name="Bhattacharya S.S."/>
            <person name="Shirouzu T."/>
            <person name="Yoshinaga Y."/>
            <person name="Martin F.M."/>
            <person name="Grigoriev I.V."/>
            <person name="Hibbett D.S."/>
        </authorList>
    </citation>
    <scope>NUCLEOTIDE SEQUENCE [LARGE SCALE GENOMIC DNA]</scope>
    <source>
        <strain evidence="2 3">L-15889</strain>
    </source>
</reference>
<organism evidence="2 3">
    <name type="scientific">Daedalea quercina L-15889</name>
    <dbReference type="NCBI Taxonomy" id="1314783"/>
    <lineage>
        <taxon>Eukaryota</taxon>
        <taxon>Fungi</taxon>
        <taxon>Dikarya</taxon>
        <taxon>Basidiomycota</taxon>
        <taxon>Agaricomycotina</taxon>
        <taxon>Agaricomycetes</taxon>
        <taxon>Polyporales</taxon>
        <taxon>Fomitopsis</taxon>
    </lineage>
</organism>
<dbReference type="AlphaFoldDB" id="A0A165P360"/>
<gene>
    <name evidence="2" type="ORF">DAEQUDRAFT_377180</name>
</gene>
<name>A0A165P360_9APHY</name>
<accession>A0A165P360</accession>
<evidence type="ECO:0000313" key="3">
    <source>
        <dbReference type="Proteomes" id="UP000076727"/>
    </source>
</evidence>
<feature type="compositionally biased region" description="Basic and acidic residues" evidence="1">
    <location>
        <begin position="102"/>
        <end position="125"/>
    </location>
</feature>
<sequence length="125" mass="13500">MWWFKNRLRSCKGPGRCLSFFMIIELADEASPLGVAAALLPISDADGGYSRSGDARGGEEGLEAVIGVMVWLSRRLKTERPAEETPSFSGGGSSAGSPLRWGEGDRLDGMKAVDRKRERDGRLVG</sequence>
<feature type="region of interest" description="Disordered" evidence="1">
    <location>
        <begin position="78"/>
        <end position="125"/>
    </location>
</feature>
<keyword evidence="3" id="KW-1185">Reference proteome</keyword>